<dbReference type="InterPro" id="IPR011333">
    <property type="entry name" value="SKP1/BTB/POZ_sf"/>
</dbReference>
<dbReference type="EMBL" id="CAVMBE010000004">
    <property type="protein sequence ID" value="CAK3817741.1"/>
    <property type="molecule type" value="Genomic_DNA"/>
</dbReference>
<accession>A0AAI9E469</accession>
<dbReference type="CDD" id="cd18186">
    <property type="entry name" value="BTB_POZ_ZBTB_KLHL-like"/>
    <property type="match status" value="1"/>
</dbReference>
<protein>
    <recommendedName>
        <fullName evidence="3">BTB domain-containing protein</fullName>
    </recommendedName>
</protein>
<evidence type="ECO:0000313" key="1">
    <source>
        <dbReference type="EMBL" id="CAK3817741.1"/>
    </source>
</evidence>
<gene>
    <name evidence="1" type="ORF">LECACI_7A001129</name>
</gene>
<sequence>MAAPDDTVEVARNGDVILVCGGGDSVGKIIKIVASSAILSQGSSVFASMLSPHFKEGSTLSRDSQVTVPFPEDDPDSMVVLCKVLHMRYNMKIENMSPSGILQLGVVVDKYDCLVAMSALPYYWINKQSARTDGHSRAMLFVASFLFKEPETFQRLGYDLQMNTVESAEIDLKAEHHPDTTGKLLDQLQNNRKTLAKVLTDTIEKSMFRECNGYNSSVEGCQPGCRYLSLRGVSFVRRLESSKIPPVGTISLRQLGAICDELRKFGTGWISQDTTCSPRYPKRCVGAIMTTTSEVANMFRARADEVERSVIRPCLECVVAGDCEQPVVKCNKGHAIWV</sequence>
<evidence type="ECO:0000313" key="2">
    <source>
        <dbReference type="Proteomes" id="UP001296104"/>
    </source>
</evidence>
<dbReference type="Proteomes" id="UP001296104">
    <property type="component" value="Unassembled WGS sequence"/>
</dbReference>
<dbReference type="AlphaFoldDB" id="A0AAI9E469"/>
<proteinExistence type="predicted"/>
<reference evidence="1" key="1">
    <citation type="submission" date="2023-11" db="EMBL/GenBank/DDBJ databases">
        <authorList>
            <person name="Alioto T."/>
            <person name="Alioto T."/>
            <person name="Gomez Garrido J."/>
        </authorList>
    </citation>
    <scope>NUCLEOTIDE SEQUENCE</scope>
</reference>
<name>A0AAI9E469_9PEZI</name>
<evidence type="ECO:0008006" key="3">
    <source>
        <dbReference type="Google" id="ProtNLM"/>
    </source>
</evidence>
<dbReference type="Gene3D" id="3.30.710.10">
    <property type="entry name" value="Potassium Channel Kv1.1, Chain A"/>
    <property type="match status" value="1"/>
</dbReference>
<keyword evidence="2" id="KW-1185">Reference proteome</keyword>
<comment type="caution">
    <text evidence="1">The sequence shown here is derived from an EMBL/GenBank/DDBJ whole genome shotgun (WGS) entry which is preliminary data.</text>
</comment>
<organism evidence="1 2">
    <name type="scientific">Lecanosticta acicola</name>
    <dbReference type="NCBI Taxonomy" id="111012"/>
    <lineage>
        <taxon>Eukaryota</taxon>
        <taxon>Fungi</taxon>
        <taxon>Dikarya</taxon>
        <taxon>Ascomycota</taxon>
        <taxon>Pezizomycotina</taxon>
        <taxon>Dothideomycetes</taxon>
        <taxon>Dothideomycetidae</taxon>
        <taxon>Mycosphaerellales</taxon>
        <taxon>Mycosphaerellaceae</taxon>
        <taxon>Lecanosticta</taxon>
    </lineage>
</organism>